<dbReference type="OrthoDB" id="659104at2"/>
<proteinExistence type="predicted"/>
<dbReference type="STRING" id="525373.HMPREF0766_11824"/>
<comment type="caution">
    <text evidence="2">The sequence shown here is derived from an EMBL/GenBank/DDBJ whole genome shotgun (WGS) entry which is preliminary data.</text>
</comment>
<dbReference type="HOGENOM" id="CLU_1049078_0_0_10"/>
<dbReference type="Pfam" id="PF14344">
    <property type="entry name" value="DUF4397"/>
    <property type="match status" value="1"/>
</dbReference>
<feature type="domain" description="DUF4397" evidence="1">
    <location>
        <begin position="103"/>
        <end position="190"/>
    </location>
</feature>
<dbReference type="InterPro" id="IPR025510">
    <property type="entry name" value="DUF4397"/>
</dbReference>
<accession>D7VLF4</accession>
<sequence length="287" mass="32242">MSQKNYGFQNLRIEIFEVMKSIKLIICMLGLVSLFGCEKSVKDYGNLEFMTNDDAIVKINMASVYPDDRYMYVKFNDQRVTPLIRAREPYPGGGWNTRGDSRADFLRIKAGNVNVKLGLPKKKDDGTDSLILYETNIMLTAGKRYTLHLADTAANTKSLLTEEDFSVPDSLYARYRFVNLMPNVPAVDLYYGFFSTTAAGQVATQDSLVASNIKFMEMSEYFVLNRSVSRTWKVRPAGAAVTNATVIAFYGNAGTIVNQRTYTAFALGYNGQTSTAMKPYLSFFNIR</sequence>
<gene>
    <name evidence="2" type="ORF">HMPREF0766_11824</name>
</gene>
<evidence type="ECO:0000313" key="2">
    <source>
        <dbReference type="EMBL" id="EFK58427.1"/>
    </source>
</evidence>
<dbReference type="eggNOG" id="ENOG502ZSFU">
    <property type="taxonomic scope" value="Bacteria"/>
</dbReference>
<keyword evidence="3" id="KW-1185">Reference proteome</keyword>
<dbReference type="Proteomes" id="UP000006258">
    <property type="component" value="Unassembled WGS sequence"/>
</dbReference>
<reference evidence="2" key="1">
    <citation type="submission" date="2010-07" db="EMBL/GenBank/DDBJ databases">
        <authorList>
            <person name="Muzny D."/>
            <person name="Qin X."/>
            <person name="Buhay C."/>
            <person name="Dugan-Rocha S."/>
            <person name="Ding Y."/>
            <person name="Chen G."/>
            <person name="Hawes A."/>
            <person name="Holder M."/>
            <person name="Jhangiani S."/>
            <person name="Johnson A."/>
            <person name="Khan Z."/>
            <person name="Li Z."/>
            <person name="Liu W."/>
            <person name="Liu X."/>
            <person name="Perez L."/>
            <person name="Shen H."/>
            <person name="Wang Q."/>
            <person name="Watt J."/>
            <person name="Xi L."/>
            <person name="Xin Y."/>
            <person name="Zhou J."/>
            <person name="Deng J."/>
            <person name="Jiang H."/>
            <person name="Liu Y."/>
            <person name="Qu J."/>
            <person name="Song X.-Z."/>
            <person name="Zhang L."/>
            <person name="Villasana D."/>
            <person name="Johnson A."/>
            <person name="Liu J."/>
            <person name="Liyanage D."/>
            <person name="Lorensuhewa L."/>
            <person name="Robinson T."/>
            <person name="Song A."/>
            <person name="Song B.-B."/>
            <person name="Dinh H."/>
            <person name="Thornton R."/>
            <person name="Coyle M."/>
            <person name="Francisco L."/>
            <person name="Jackson L."/>
            <person name="Javaid M."/>
            <person name="Korchina V."/>
            <person name="Kovar C."/>
            <person name="Mata R."/>
            <person name="Mathew T."/>
            <person name="Ngo R."/>
            <person name="Nguyen L."/>
            <person name="Nguyen N."/>
            <person name="Okwuonu G."/>
            <person name="Ongeri F."/>
            <person name="Pham C."/>
            <person name="Simmons D."/>
            <person name="Wilczek-Boney K."/>
            <person name="Hale W."/>
            <person name="Jakkamsetti A."/>
            <person name="Pham P."/>
            <person name="Ruth R."/>
            <person name="San Lucas F."/>
            <person name="Warren J."/>
            <person name="Zhang J."/>
            <person name="Zhao Z."/>
            <person name="Zhou C."/>
            <person name="Zhu D."/>
            <person name="Lee S."/>
            <person name="Bess C."/>
            <person name="Blankenburg K."/>
            <person name="Forbes L."/>
            <person name="Fu Q."/>
            <person name="Gubbala S."/>
            <person name="Hirani K."/>
            <person name="Jayaseelan J.C."/>
            <person name="Lara F."/>
            <person name="Munidasa M."/>
            <person name="Palculict T."/>
            <person name="Patil S."/>
            <person name="Pu L.-L."/>
            <person name="Saada N."/>
            <person name="Tang L."/>
            <person name="Weissenberger G."/>
            <person name="Zhu Y."/>
            <person name="Hemphill L."/>
            <person name="Shang Y."/>
            <person name="Youmans B."/>
            <person name="Ayvaz T."/>
            <person name="Ross M."/>
            <person name="Santibanez J."/>
            <person name="Aqrawi P."/>
            <person name="Gross S."/>
            <person name="Joshi V."/>
            <person name="Fowler G."/>
            <person name="Nazareth L."/>
            <person name="Reid J."/>
            <person name="Worley K."/>
            <person name="Petrosino J."/>
            <person name="Highlander S."/>
            <person name="Gibbs R."/>
        </authorList>
    </citation>
    <scope>NUCLEOTIDE SEQUENCE [LARGE SCALE GENOMIC DNA]</scope>
    <source>
        <strain evidence="2">ATCC 33861</strain>
    </source>
</reference>
<dbReference type="AlphaFoldDB" id="D7VLF4"/>
<organism evidence="2 3">
    <name type="scientific">Sphingobacterium spiritivorum ATCC 33861</name>
    <dbReference type="NCBI Taxonomy" id="525373"/>
    <lineage>
        <taxon>Bacteria</taxon>
        <taxon>Pseudomonadati</taxon>
        <taxon>Bacteroidota</taxon>
        <taxon>Sphingobacteriia</taxon>
        <taxon>Sphingobacteriales</taxon>
        <taxon>Sphingobacteriaceae</taxon>
        <taxon>Sphingobacterium</taxon>
    </lineage>
</organism>
<dbReference type="EMBL" id="ACHA02000006">
    <property type="protein sequence ID" value="EFK58427.1"/>
    <property type="molecule type" value="Genomic_DNA"/>
</dbReference>
<name>D7VLF4_SPHSI</name>
<evidence type="ECO:0000259" key="1">
    <source>
        <dbReference type="Pfam" id="PF14344"/>
    </source>
</evidence>
<protein>
    <recommendedName>
        <fullName evidence="1">DUF4397 domain-containing protein</fullName>
    </recommendedName>
</protein>
<evidence type="ECO:0000313" key="3">
    <source>
        <dbReference type="Proteomes" id="UP000006258"/>
    </source>
</evidence>